<comment type="catalytic activity">
    <reaction evidence="1">
        <text>ATP + protein L-histidine = ADP + protein N-phospho-L-histidine.</text>
        <dbReference type="EC" id="2.7.13.3"/>
    </reaction>
</comment>
<evidence type="ECO:0000256" key="9">
    <source>
        <dbReference type="ARBA" id="ARBA00023012"/>
    </source>
</evidence>
<evidence type="ECO:0000256" key="10">
    <source>
        <dbReference type="ARBA" id="ARBA00023136"/>
    </source>
</evidence>
<dbReference type="EMBL" id="RIAR02000001">
    <property type="protein sequence ID" value="NSL85227.1"/>
    <property type="molecule type" value="Genomic_DNA"/>
</dbReference>
<comment type="subcellular location">
    <subcellularLocation>
        <location evidence="2">Membrane</location>
    </subcellularLocation>
</comment>
<evidence type="ECO:0000256" key="2">
    <source>
        <dbReference type="ARBA" id="ARBA00004370"/>
    </source>
</evidence>
<dbReference type="SMART" id="SM00387">
    <property type="entry name" value="HATPase_c"/>
    <property type="match status" value="1"/>
</dbReference>
<keyword evidence="7 11" id="KW-0418">Kinase</keyword>
<dbReference type="SUPFAM" id="SSF158472">
    <property type="entry name" value="HAMP domain-like"/>
    <property type="match status" value="1"/>
</dbReference>
<evidence type="ECO:0000313" key="12">
    <source>
        <dbReference type="Proteomes" id="UP000281028"/>
    </source>
</evidence>
<evidence type="ECO:0000256" key="4">
    <source>
        <dbReference type="ARBA" id="ARBA00022553"/>
    </source>
</evidence>
<evidence type="ECO:0000256" key="1">
    <source>
        <dbReference type="ARBA" id="ARBA00000085"/>
    </source>
</evidence>
<evidence type="ECO:0000256" key="8">
    <source>
        <dbReference type="ARBA" id="ARBA00022989"/>
    </source>
</evidence>
<keyword evidence="8" id="KW-1133">Transmembrane helix</keyword>
<dbReference type="Pfam" id="PF02518">
    <property type="entry name" value="HATPase_c"/>
    <property type="match status" value="1"/>
</dbReference>
<protein>
    <recommendedName>
        <fullName evidence="3">histidine kinase</fullName>
        <ecNumber evidence="3">2.7.13.3</ecNumber>
    </recommendedName>
</protein>
<keyword evidence="6" id="KW-0812">Transmembrane</keyword>
<name>A0A3S1B0D0_9BACT</name>
<evidence type="ECO:0000313" key="11">
    <source>
        <dbReference type="EMBL" id="NSL85227.1"/>
    </source>
</evidence>
<dbReference type="InterPro" id="IPR005467">
    <property type="entry name" value="His_kinase_dom"/>
</dbReference>
<dbReference type="Gene3D" id="6.10.340.10">
    <property type="match status" value="1"/>
</dbReference>
<dbReference type="InterPro" id="IPR003660">
    <property type="entry name" value="HAMP_dom"/>
</dbReference>
<dbReference type="InterPro" id="IPR003594">
    <property type="entry name" value="HATPase_dom"/>
</dbReference>
<dbReference type="PROSITE" id="PS50109">
    <property type="entry name" value="HIS_KIN"/>
    <property type="match status" value="1"/>
</dbReference>
<keyword evidence="9" id="KW-0902">Two-component regulatory system</keyword>
<dbReference type="PRINTS" id="PR00344">
    <property type="entry name" value="BCTRLSENSOR"/>
</dbReference>
<dbReference type="AlphaFoldDB" id="A0A3S1B0D0"/>
<dbReference type="RefSeq" id="WP_127036549.1">
    <property type="nucleotide sequence ID" value="NZ_JAABOK010000009.1"/>
</dbReference>
<dbReference type="Proteomes" id="UP000281028">
    <property type="component" value="Unassembled WGS sequence"/>
</dbReference>
<dbReference type="InterPro" id="IPR003661">
    <property type="entry name" value="HisK_dim/P_dom"/>
</dbReference>
<gene>
    <name evidence="11" type="ORF">ECE50_000165</name>
</gene>
<dbReference type="SUPFAM" id="SSF55874">
    <property type="entry name" value="ATPase domain of HSP90 chaperone/DNA topoisomerase II/histidine kinase"/>
    <property type="match status" value="1"/>
</dbReference>
<keyword evidence="12" id="KW-1185">Reference proteome</keyword>
<dbReference type="SUPFAM" id="SSF47384">
    <property type="entry name" value="Homodimeric domain of signal transducing histidine kinase"/>
    <property type="match status" value="1"/>
</dbReference>
<evidence type="ECO:0000256" key="3">
    <source>
        <dbReference type="ARBA" id="ARBA00012438"/>
    </source>
</evidence>
<organism evidence="11 12">
    <name type="scientific">Chitinophaga solisilvae</name>
    <dbReference type="NCBI Taxonomy" id="1233460"/>
    <lineage>
        <taxon>Bacteria</taxon>
        <taxon>Pseudomonadati</taxon>
        <taxon>Bacteroidota</taxon>
        <taxon>Chitinophagia</taxon>
        <taxon>Chitinophagales</taxon>
        <taxon>Chitinophagaceae</taxon>
        <taxon>Chitinophaga</taxon>
    </lineage>
</organism>
<reference evidence="11" key="1">
    <citation type="submission" date="2020-05" db="EMBL/GenBank/DDBJ databases">
        <title>Chitinophaga laudate sp. nov., isolated from a tropical peat swamp.</title>
        <authorList>
            <person name="Goh C.B.S."/>
            <person name="Lee M.S."/>
            <person name="Parimannan S."/>
            <person name="Pasbakhsh P."/>
            <person name="Yule C.M."/>
            <person name="Rajandas H."/>
            <person name="Loke S."/>
            <person name="Croft L."/>
            <person name="Tan J.B.L."/>
        </authorList>
    </citation>
    <scope>NUCLEOTIDE SEQUENCE</scope>
    <source>
        <strain evidence="11">Mgbs1</strain>
    </source>
</reference>
<sequence>MKIRTRLTLLFTGMTAALLLLFASVVYFSFSQDREEEYYKNLRQQAVTKANLLLDAKVSPQVLQLIYKNASGSSSQEEVAIYDTAFHLLYHDAVEIDKVKETRTMIREIAENGQISFHTGQLQVVGFLYAHNGNDYIITAAAQDEYGLFQLHNLLWTLVGAFFTAVVLVFLVGQFFARQALKPVSDMVDEVEEITATNLDLRLKNDSKDEIGELAVTFNAMLDRLEQSFDAQKQFVSNISHELRTPLTAMMAELEITASRERPAEEYRQSMRHAITDAQQLVKLSNSLLDLAKASYDPSEIHFREVRLDEIIMDARRDILQAHPEYKISIVMEEANDDSDDDLISVTGNEYLLKVAFINLMENGCKFSHPPETTVTLTWFKGHTILRFADEGIGMEKEDLPHIFDPFYRGRNHRFVDGNGIGLSLAMKIVRLHRGNISVASKPGQGTVFTVELPHV</sequence>
<dbReference type="InterPro" id="IPR050428">
    <property type="entry name" value="TCS_sensor_his_kinase"/>
</dbReference>
<dbReference type="PROSITE" id="PS50885">
    <property type="entry name" value="HAMP"/>
    <property type="match status" value="1"/>
</dbReference>
<proteinExistence type="predicted"/>
<evidence type="ECO:0000256" key="7">
    <source>
        <dbReference type="ARBA" id="ARBA00022777"/>
    </source>
</evidence>
<dbReference type="CDD" id="cd00082">
    <property type="entry name" value="HisKA"/>
    <property type="match status" value="1"/>
</dbReference>
<evidence type="ECO:0000256" key="6">
    <source>
        <dbReference type="ARBA" id="ARBA00022692"/>
    </source>
</evidence>
<dbReference type="Pfam" id="PF00672">
    <property type="entry name" value="HAMP"/>
    <property type="match status" value="1"/>
</dbReference>
<dbReference type="Gene3D" id="3.30.565.10">
    <property type="entry name" value="Histidine kinase-like ATPase, C-terminal domain"/>
    <property type="match status" value="1"/>
</dbReference>
<dbReference type="SMART" id="SM00388">
    <property type="entry name" value="HisKA"/>
    <property type="match status" value="1"/>
</dbReference>
<accession>A0A3S1B0D0</accession>
<dbReference type="InterPro" id="IPR036890">
    <property type="entry name" value="HATPase_C_sf"/>
</dbReference>
<dbReference type="PANTHER" id="PTHR45436">
    <property type="entry name" value="SENSOR HISTIDINE KINASE YKOH"/>
    <property type="match status" value="1"/>
</dbReference>
<dbReference type="GO" id="GO:0000155">
    <property type="term" value="F:phosphorelay sensor kinase activity"/>
    <property type="evidence" value="ECO:0007669"/>
    <property type="project" value="InterPro"/>
</dbReference>
<dbReference type="SMART" id="SM00304">
    <property type="entry name" value="HAMP"/>
    <property type="match status" value="1"/>
</dbReference>
<dbReference type="Pfam" id="PF00512">
    <property type="entry name" value="HisKA"/>
    <property type="match status" value="1"/>
</dbReference>
<dbReference type="GO" id="GO:0005886">
    <property type="term" value="C:plasma membrane"/>
    <property type="evidence" value="ECO:0007669"/>
    <property type="project" value="TreeGrafter"/>
</dbReference>
<comment type="caution">
    <text evidence="11">The sequence shown here is derived from an EMBL/GenBank/DDBJ whole genome shotgun (WGS) entry which is preliminary data.</text>
</comment>
<dbReference type="FunFam" id="1.10.287.130:FF:000001">
    <property type="entry name" value="Two-component sensor histidine kinase"/>
    <property type="match status" value="1"/>
</dbReference>
<keyword evidence="4" id="KW-0597">Phosphoprotein</keyword>
<keyword evidence="10" id="KW-0472">Membrane</keyword>
<dbReference type="CDD" id="cd00075">
    <property type="entry name" value="HATPase"/>
    <property type="match status" value="1"/>
</dbReference>
<dbReference type="PANTHER" id="PTHR45436:SF5">
    <property type="entry name" value="SENSOR HISTIDINE KINASE TRCS"/>
    <property type="match status" value="1"/>
</dbReference>
<evidence type="ECO:0000256" key="5">
    <source>
        <dbReference type="ARBA" id="ARBA00022679"/>
    </source>
</evidence>
<dbReference type="CDD" id="cd06225">
    <property type="entry name" value="HAMP"/>
    <property type="match status" value="1"/>
</dbReference>
<dbReference type="InterPro" id="IPR004358">
    <property type="entry name" value="Sig_transdc_His_kin-like_C"/>
</dbReference>
<dbReference type="OrthoDB" id="594725at2"/>
<dbReference type="Gene3D" id="1.10.287.130">
    <property type="match status" value="1"/>
</dbReference>
<dbReference type="InterPro" id="IPR036097">
    <property type="entry name" value="HisK_dim/P_sf"/>
</dbReference>
<keyword evidence="5" id="KW-0808">Transferase</keyword>
<dbReference type="EC" id="2.7.13.3" evidence="3"/>